<comment type="subcellular location">
    <subcellularLocation>
        <location evidence="4 5">Nucleus</location>
    </subcellularLocation>
</comment>
<evidence type="ECO:0000256" key="1">
    <source>
        <dbReference type="ARBA" id="ARBA00023125"/>
    </source>
</evidence>
<accession>A0A813MCE9</accession>
<feature type="DNA-binding region" description="Homeobox" evidence="4">
    <location>
        <begin position="71"/>
        <end position="130"/>
    </location>
</feature>
<evidence type="ECO:0000313" key="9">
    <source>
        <dbReference type="Proteomes" id="UP000663860"/>
    </source>
</evidence>
<dbReference type="SMART" id="SM00389">
    <property type="entry name" value="HOX"/>
    <property type="match status" value="1"/>
</dbReference>
<evidence type="ECO:0000256" key="5">
    <source>
        <dbReference type="RuleBase" id="RU000682"/>
    </source>
</evidence>
<dbReference type="PANTHER" id="PTHR24327:SF41">
    <property type="entry name" value="BRAIN-SPECIFIC HOMEOBOX PROTEIN"/>
    <property type="match status" value="1"/>
</dbReference>
<dbReference type="Gene3D" id="1.10.10.60">
    <property type="entry name" value="Homeodomain-like"/>
    <property type="match status" value="1"/>
</dbReference>
<dbReference type="EMBL" id="CAJNOE010000006">
    <property type="protein sequence ID" value="CAF0717600.1"/>
    <property type="molecule type" value="Genomic_DNA"/>
</dbReference>
<gene>
    <name evidence="7" type="ORF">IZO911_LOCUS1390</name>
    <name evidence="8" type="ORF">KXQ929_LOCUS2046</name>
</gene>
<dbReference type="PROSITE" id="PS50071">
    <property type="entry name" value="HOMEOBOX_2"/>
    <property type="match status" value="1"/>
</dbReference>
<keyword evidence="1 4" id="KW-0238">DNA-binding</keyword>
<sequence length="157" mass="18027">MNSTYQPSPLILDPFILHFLSSSIEPPPPLPLSIFFYDPFLVVPPPPITSSTTSDVTTSPPPSQNLLTKSNISARHRYTPLQLFTLHRIFIQLPYPSLEQRRLIAKHLNLDNEQVRIWFSNRRSRQRGSSYQTSLIQPTSNECLNIKPLFDQLNICI</sequence>
<evidence type="ECO:0000313" key="7">
    <source>
        <dbReference type="EMBL" id="CAF0717600.1"/>
    </source>
</evidence>
<dbReference type="InterPro" id="IPR017970">
    <property type="entry name" value="Homeobox_CS"/>
</dbReference>
<name>A0A813MCE9_9BILA</name>
<dbReference type="InterPro" id="IPR009057">
    <property type="entry name" value="Homeodomain-like_sf"/>
</dbReference>
<protein>
    <recommendedName>
        <fullName evidence="6">Homeobox domain-containing protein</fullName>
    </recommendedName>
</protein>
<dbReference type="CDD" id="cd00086">
    <property type="entry name" value="homeodomain"/>
    <property type="match status" value="1"/>
</dbReference>
<dbReference type="GO" id="GO:0005634">
    <property type="term" value="C:nucleus"/>
    <property type="evidence" value="ECO:0007669"/>
    <property type="project" value="UniProtKB-SubCell"/>
</dbReference>
<reference evidence="7" key="1">
    <citation type="submission" date="2021-02" db="EMBL/GenBank/DDBJ databases">
        <authorList>
            <person name="Nowell W R."/>
        </authorList>
    </citation>
    <scope>NUCLEOTIDE SEQUENCE</scope>
</reference>
<dbReference type="GO" id="GO:0000978">
    <property type="term" value="F:RNA polymerase II cis-regulatory region sequence-specific DNA binding"/>
    <property type="evidence" value="ECO:0007669"/>
    <property type="project" value="TreeGrafter"/>
</dbReference>
<dbReference type="GO" id="GO:0000981">
    <property type="term" value="F:DNA-binding transcription factor activity, RNA polymerase II-specific"/>
    <property type="evidence" value="ECO:0007669"/>
    <property type="project" value="InterPro"/>
</dbReference>
<dbReference type="Pfam" id="PF00046">
    <property type="entry name" value="Homeodomain"/>
    <property type="match status" value="1"/>
</dbReference>
<proteinExistence type="predicted"/>
<evidence type="ECO:0000256" key="4">
    <source>
        <dbReference type="PROSITE-ProRule" id="PRU00108"/>
    </source>
</evidence>
<evidence type="ECO:0000259" key="6">
    <source>
        <dbReference type="PROSITE" id="PS50071"/>
    </source>
</evidence>
<dbReference type="PANTHER" id="PTHR24327">
    <property type="entry name" value="HOMEOBOX PROTEIN"/>
    <property type="match status" value="1"/>
</dbReference>
<comment type="caution">
    <text evidence="7">The sequence shown here is derived from an EMBL/GenBank/DDBJ whole genome shotgun (WGS) entry which is preliminary data.</text>
</comment>
<dbReference type="EMBL" id="CAJOBB010000060">
    <property type="protein sequence ID" value="CAF3538653.1"/>
    <property type="molecule type" value="Genomic_DNA"/>
</dbReference>
<organism evidence="7 9">
    <name type="scientific">Adineta steineri</name>
    <dbReference type="NCBI Taxonomy" id="433720"/>
    <lineage>
        <taxon>Eukaryota</taxon>
        <taxon>Metazoa</taxon>
        <taxon>Spiralia</taxon>
        <taxon>Gnathifera</taxon>
        <taxon>Rotifera</taxon>
        <taxon>Eurotatoria</taxon>
        <taxon>Bdelloidea</taxon>
        <taxon>Adinetida</taxon>
        <taxon>Adinetidae</taxon>
        <taxon>Adineta</taxon>
    </lineage>
</organism>
<evidence type="ECO:0000256" key="3">
    <source>
        <dbReference type="ARBA" id="ARBA00023242"/>
    </source>
</evidence>
<dbReference type="SUPFAM" id="SSF46689">
    <property type="entry name" value="Homeodomain-like"/>
    <property type="match status" value="1"/>
</dbReference>
<keyword evidence="3 4" id="KW-0539">Nucleus</keyword>
<feature type="domain" description="Homeobox" evidence="6">
    <location>
        <begin position="69"/>
        <end position="129"/>
    </location>
</feature>
<evidence type="ECO:0000256" key="2">
    <source>
        <dbReference type="ARBA" id="ARBA00023155"/>
    </source>
</evidence>
<dbReference type="InterPro" id="IPR050460">
    <property type="entry name" value="Distal-less_Homeobox_TF"/>
</dbReference>
<keyword evidence="2 4" id="KW-0371">Homeobox</keyword>
<evidence type="ECO:0000313" key="8">
    <source>
        <dbReference type="EMBL" id="CAF3538653.1"/>
    </source>
</evidence>
<dbReference type="AlphaFoldDB" id="A0A813MCE9"/>
<dbReference type="Proteomes" id="UP000663860">
    <property type="component" value="Unassembled WGS sequence"/>
</dbReference>
<dbReference type="InterPro" id="IPR001356">
    <property type="entry name" value="HD"/>
</dbReference>
<dbReference type="PROSITE" id="PS00027">
    <property type="entry name" value="HOMEOBOX_1"/>
    <property type="match status" value="1"/>
</dbReference>
<dbReference type="Proteomes" id="UP000663868">
    <property type="component" value="Unassembled WGS sequence"/>
</dbReference>